<dbReference type="PROSITE" id="PS51007">
    <property type="entry name" value="CYTC"/>
    <property type="match status" value="1"/>
</dbReference>
<evidence type="ECO:0000256" key="4">
    <source>
        <dbReference type="PROSITE-ProRule" id="PRU00433"/>
    </source>
</evidence>
<keyword evidence="2 4" id="KW-0479">Metal-binding</keyword>
<dbReference type="Pfam" id="PF13442">
    <property type="entry name" value="Cytochrome_CBB3"/>
    <property type="match status" value="1"/>
</dbReference>
<dbReference type="InterPro" id="IPR009056">
    <property type="entry name" value="Cyt_c-like_dom"/>
</dbReference>
<keyword evidence="3 4" id="KW-0408">Iron</keyword>
<dbReference type="GO" id="GO:0020037">
    <property type="term" value="F:heme binding"/>
    <property type="evidence" value="ECO:0007669"/>
    <property type="project" value="InterPro"/>
</dbReference>
<evidence type="ECO:0000313" key="6">
    <source>
        <dbReference type="EMBL" id="MAH62717.1"/>
    </source>
</evidence>
<dbReference type="InterPro" id="IPR036909">
    <property type="entry name" value="Cyt_c-like_dom_sf"/>
</dbReference>
<accession>A0A2D6YHR0</accession>
<evidence type="ECO:0000256" key="1">
    <source>
        <dbReference type="ARBA" id="ARBA00022617"/>
    </source>
</evidence>
<evidence type="ECO:0000313" key="7">
    <source>
        <dbReference type="Proteomes" id="UP000226525"/>
    </source>
</evidence>
<protein>
    <submittedName>
        <fullName evidence="6">Cytochrome C oxidase Cbb3</fullName>
    </submittedName>
</protein>
<dbReference type="Gene3D" id="1.10.760.10">
    <property type="entry name" value="Cytochrome c-like domain"/>
    <property type="match status" value="1"/>
</dbReference>
<evidence type="ECO:0000259" key="5">
    <source>
        <dbReference type="PROSITE" id="PS51007"/>
    </source>
</evidence>
<dbReference type="AlphaFoldDB" id="A0A2D6YHR0"/>
<evidence type="ECO:0000256" key="3">
    <source>
        <dbReference type="ARBA" id="ARBA00023004"/>
    </source>
</evidence>
<dbReference type="SUPFAM" id="SSF46626">
    <property type="entry name" value="Cytochrome c"/>
    <property type="match status" value="1"/>
</dbReference>
<reference evidence="7" key="1">
    <citation type="submission" date="2017-09" db="EMBL/GenBank/DDBJ databases">
        <title>The Reconstruction of 2,631 Draft Metagenome-Assembled Genomes from the Global Oceans.</title>
        <authorList>
            <person name="Tully B.J."/>
            <person name="Graham E.D."/>
            <person name="Heidelberg J.F."/>
        </authorList>
    </citation>
    <scope>NUCLEOTIDE SEQUENCE [LARGE SCALE GENOMIC DNA]</scope>
</reference>
<name>A0A2D6YHR0_9DELT</name>
<comment type="caution">
    <text evidence="6">The sequence shown here is derived from an EMBL/GenBank/DDBJ whole genome shotgun (WGS) entry which is preliminary data.</text>
</comment>
<sequence>MVETQFDLRRGQLIALLLALIVGLFLFEPWSLLSKPIWEQTPSIKSIAEGEQVFATNCAVCHGEMAVGENPHHPMGGMKDQGGYIAPALNGTGHAWHHPDAVLFKIIQEGSIAEDSPMRGFDEKLSDAEIVASIHYFKSLWPKEILNRHKEMVQH</sequence>
<dbReference type="EMBL" id="NZEX01000047">
    <property type="protein sequence ID" value="MAH62717.1"/>
    <property type="molecule type" value="Genomic_DNA"/>
</dbReference>
<feature type="domain" description="Cytochrome c" evidence="5">
    <location>
        <begin position="45"/>
        <end position="141"/>
    </location>
</feature>
<dbReference type="GO" id="GO:0009055">
    <property type="term" value="F:electron transfer activity"/>
    <property type="evidence" value="ECO:0007669"/>
    <property type="project" value="InterPro"/>
</dbReference>
<organism evidence="6 7">
    <name type="scientific">SAR324 cluster bacterium</name>
    <dbReference type="NCBI Taxonomy" id="2024889"/>
    <lineage>
        <taxon>Bacteria</taxon>
        <taxon>Deltaproteobacteria</taxon>
        <taxon>SAR324 cluster</taxon>
    </lineage>
</organism>
<gene>
    <name evidence="6" type="ORF">CMN54_04560</name>
</gene>
<keyword evidence="1 4" id="KW-0349">Heme</keyword>
<proteinExistence type="predicted"/>
<dbReference type="GO" id="GO:0046872">
    <property type="term" value="F:metal ion binding"/>
    <property type="evidence" value="ECO:0007669"/>
    <property type="project" value="UniProtKB-KW"/>
</dbReference>
<dbReference type="Proteomes" id="UP000226525">
    <property type="component" value="Unassembled WGS sequence"/>
</dbReference>
<evidence type="ECO:0000256" key="2">
    <source>
        <dbReference type="ARBA" id="ARBA00022723"/>
    </source>
</evidence>